<evidence type="ECO:0000256" key="3">
    <source>
        <dbReference type="ARBA" id="ARBA00022475"/>
    </source>
</evidence>
<keyword evidence="11" id="KW-1185">Reference proteome</keyword>
<evidence type="ECO:0000256" key="2">
    <source>
        <dbReference type="ARBA" id="ARBA00022448"/>
    </source>
</evidence>
<name>A0A1V9G1W6_9BACT</name>
<keyword evidence="6" id="KW-0406">Ion transport</keyword>
<dbReference type="InterPro" id="IPR044669">
    <property type="entry name" value="YneE/VCCN1/2-like"/>
</dbReference>
<evidence type="ECO:0000256" key="5">
    <source>
        <dbReference type="ARBA" id="ARBA00022989"/>
    </source>
</evidence>
<comment type="subcellular location">
    <subcellularLocation>
        <location evidence="1">Cell membrane</location>
        <topology evidence="1">Multi-pass membrane protein</topology>
    </subcellularLocation>
</comment>
<dbReference type="PANTHER" id="PTHR33281:SF19">
    <property type="entry name" value="VOLTAGE-DEPENDENT ANION CHANNEL-FORMING PROTEIN YNEE"/>
    <property type="match status" value="1"/>
</dbReference>
<keyword evidence="4 9" id="KW-0812">Transmembrane</keyword>
<evidence type="ECO:0000256" key="1">
    <source>
        <dbReference type="ARBA" id="ARBA00004651"/>
    </source>
</evidence>
<keyword evidence="3" id="KW-1003">Cell membrane</keyword>
<organism evidence="10 11">
    <name type="scientific">Niastella populi</name>
    <dbReference type="NCBI Taxonomy" id="550983"/>
    <lineage>
        <taxon>Bacteria</taxon>
        <taxon>Pseudomonadati</taxon>
        <taxon>Bacteroidota</taxon>
        <taxon>Chitinophagia</taxon>
        <taxon>Chitinophagales</taxon>
        <taxon>Chitinophagaceae</taxon>
        <taxon>Niastella</taxon>
    </lineage>
</organism>
<dbReference type="AlphaFoldDB" id="A0A1V9G1W6"/>
<evidence type="ECO:0000256" key="4">
    <source>
        <dbReference type="ARBA" id="ARBA00022692"/>
    </source>
</evidence>
<evidence type="ECO:0000313" key="11">
    <source>
        <dbReference type="Proteomes" id="UP000192276"/>
    </source>
</evidence>
<dbReference type="Pfam" id="PF25539">
    <property type="entry name" value="Bestrophin_2"/>
    <property type="match status" value="1"/>
</dbReference>
<keyword evidence="7 9" id="KW-0472">Membrane</keyword>
<evidence type="ECO:0000256" key="8">
    <source>
        <dbReference type="ARBA" id="ARBA00034708"/>
    </source>
</evidence>
<keyword evidence="5 9" id="KW-1133">Transmembrane helix</keyword>
<comment type="similarity">
    <text evidence="8">Belongs to the anion channel-forming bestrophin (TC 1.A.46) family.</text>
</comment>
<dbReference type="GO" id="GO:0005886">
    <property type="term" value="C:plasma membrane"/>
    <property type="evidence" value="ECO:0007669"/>
    <property type="project" value="UniProtKB-SubCell"/>
</dbReference>
<dbReference type="Proteomes" id="UP000192276">
    <property type="component" value="Unassembled WGS sequence"/>
</dbReference>
<evidence type="ECO:0000313" key="10">
    <source>
        <dbReference type="EMBL" id="OQP64554.1"/>
    </source>
</evidence>
<accession>A0A1V9G1W6</accession>
<evidence type="ECO:0000256" key="6">
    <source>
        <dbReference type="ARBA" id="ARBA00023065"/>
    </source>
</evidence>
<dbReference type="EMBL" id="LWBP01000089">
    <property type="protein sequence ID" value="OQP64554.1"/>
    <property type="molecule type" value="Genomic_DNA"/>
</dbReference>
<dbReference type="RefSeq" id="WP_081163544.1">
    <property type="nucleotide sequence ID" value="NZ_LWBP01000089.1"/>
</dbReference>
<feature type="transmembrane region" description="Helical" evidence="9">
    <location>
        <begin position="264"/>
        <end position="282"/>
    </location>
</feature>
<gene>
    <name evidence="10" type="ORF">A4R26_16015</name>
</gene>
<dbReference type="GO" id="GO:0005254">
    <property type="term" value="F:chloride channel activity"/>
    <property type="evidence" value="ECO:0007669"/>
    <property type="project" value="InterPro"/>
</dbReference>
<evidence type="ECO:0000256" key="9">
    <source>
        <dbReference type="SAM" id="Phobius"/>
    </source>
</evidence>
<feature type="transmembrane region" description="Helical" evidence="9">
    <location>
        <begin position="49"/>
        <end position="66"/>
    </location>
</feature>
<evidence type="ECO:0000256" key="7">
    <source>
        <dbReference type="ARBA" id="ARBA00023136"/>
    </source>
</evidence>
<keyword evidence="2" id="KW-0813">Transport</keyword>
<reference evidence="11" key="1">
    <citation type="submission" date="2016-04" db="EMBL/GenBank/DDBJ databases">
        <authorList>
            <person name="Chen L."/>
            <person name="Zhuang W."/>
            <person name="Wang G."/>
        </authorList>
    </citation>
    <scope>NUCLEOTIDE SEQUENCE [LARGE SCALE GENOMIC DNA]</scope>
    <source>
        <strain evidence="11">208</strain>
    </source>
</reference>
<feature type="transmembrane region" description="Helical" evidence="9">
    <location>
        <begin position="20"/>
        <end position="43"/>
    </location>
</feature>
<sequence length="334" mass="39114">MHSGRQYTISEFIYWTRRKIYVLIILAVIPTICYAFFGCTWITIPWPPIMLIGTASALIAGFRNNATYGRSWEARQIWGRIINSSRAFGIMVMDFIRHPQADAMKDVHQRIIYRHLAWITSLRYQLREKRQWENARINPQYIEYSQRYKVPEWETTIDEEIATFLSIEEWQSVKGKKNAATQIMALQSSAIRELYEQGMITELKYIEMQQLLKEFYEHQGGCERIKNFPYPRQYSSISRFFFAILTMLIPLGMLNEFAKLGPGFIWLNIPFSIIVSWMFVTLEDIGESTENPFEGAANDVPISTISRTIEIDLREMLGEEKIPPARVATNFIQM</sequence>
<comment type="caution">
    <text evidence="10">The sequence shown here is derived from an EMBL/GenBank/DDBJ whole genome shotgun (WGS) entry which is preliminary data.</text>
</comment>
<feature type="transmembrane region" description="Helical" evidence="9">
    <location>
        <begin position="240"/>
        <end position="258"/>
    </location>
</feature>
<protein>
    <submittedName>
        <fullName evidence="10">Multidrug transporter</fullName>
    </submittedName>
</protein>
<proteinExistence type="inferred from homology"/>
<dbReference type="PANTHER" id="PTHR33281">
    <property type="entry name" value="UPF0187 PROTEIN YNEE"/>
    <property type="match status" value="1"/>
</dbReference>
<dbReference type="OrthoDB" id="445589at2"/>